<gene>
    <name evidence="1" type="ORF">ACFX5D_00085</name>
</gene>
<dbReference type="Pfam" id="PF12686">
    <property type="entry name" value="DUF3800"/>
    <property type="match status" value="1"/>
</dbReference>
<dbReference type="RefSeq" id="WP_379856241.1">
    <property type="nucleotide sequence ID" value="NZ_JBHZQA010000001.1"/>
</dbReference>
<evidence type="ECO:0000313" key="1">
    <source>
        <dbReference type="EMBL" id="MFE3846367.1"/>
    </source>
</evidence>
<dbReference type="InterPro" id="IPR024524">
    <property type="entry name" value="DUF3800"/>
</dbReference>
<accession>A0ABW6HIG1</accession>
<dbReference type="EMBL" id="JBHZQA010000001">
    <property type="protein sequence ID" value="MFE3846367.1"/>
    <property type="molecule type" value="Genomic_DNA"/>
</dbReference>
<reference evidence="1 2" key="1">
    <citation type="submission" date="2024-06" db="EMBL/GenBank/DDBJ databases">
        <title>Flavobacterium spp. isolated from glacier.</title>
        <authorList>
            <person name="Han D."/>
        </authorList>
    </citation>
    <scope>NUCLEOTIDE SEQUENCE [LARGE SCALE GENOMIC DNA]</scope>
    <source>
        <strain evidence="1 2">LB3P45</strain>
    </source>
</reference>
<name>A0ABW6HIG1_9FLAO</name>
<proteinExistence type="predicted"/>
<organism evidence="1 2">
    <name type="scientific">Flavobacterium fructosi</name>
    <dbReference type="NCBI Taxonomy" id="3230416"/>
    <lineage>
        <taxon>Bacteria</taxon>
        <taxon>Pseudomonadati</taxon>
        <taxon>Bacteroidota</taxon>
        <taxon>Flavobacteriia</taxon>
        <taxon>Flavobacteriales</taxon>
        <taxon>Flavobacteriaceae</taxon>
        <taxon>Flavobacterium</taxon>
    </lineage>
</organism>
<evidence type="ECO:0000313" key="2">
    <source>
        <dbReference type="Proteomes" id="UP001600039"/>
    </source>
</evidence>
<dbReference type="Proteomes" id="UP001600039">
    <property type="component" value="Unassembled WGS sequence"/>
</dbReference>
<sequence length="243" mass="28448">MKYYLFIDESGDHGLKTIDEGFPVFLLCGVLVSEVEYFNINSVVNSLKIKYWNNTNVILHSRDIRKCNNEFKILFDLTIKERFYEDINHILTSSNYNIISSAIDKIAFIKKYGKLEDDVYEIALSFILERTIFCLDEMKDCKSLEIIIEKRGRKEDLKLSSHLHKLSQIGTYYVDVERMKKYAIKYKFLGKKENSNGLQISDLLAYPIARKIITPEGVNISFELIKEKFYTKNGKRYGLKVFP</sequence>
<protein>
    <submittedName>
        <fullName evidence="1">DUF3800 domain-containing protein</fullName>
    </submittedName>
</protein>
<keyword evidence="2" id="KW-1185">Reference proteome</keyword>
<comment type="caution">
    <text evidence="1">The sequence shown here is derived from an EMBL/GenBank/DDBJ whole genome shotgun (WGS) entry which is preliminary data.</text>
</comment>